<gene>
    <name evidence="2" type="primary">amaP</name>
    <name evidence="2" type="ORF">H5S40_10610</name>
    <name evidence="3" type="ORF">H5S41_02365</name>
</gene>
<feature type="transmembrane region" description="Helical" evidence="1">
    <location>
        <begin position="7"/>
        <end position="29"/>
    </location>
</feature>
<name>A0A7W3TTG6_9LACO</name>
<evidence type="ECO:0000313" key="3">
    <source>
        <dbReference type="EMBL" id="MBB1122813.1"/>
    </source>
</evidence>
<sequence length="181" mass="20544">MAAWKKWWISFAMLLQIIVGIVVVSLWFYRDQAWTIPVNDWLHSSTGQSFSAGVAMFLIIVALTVMAVAIFRPTTTKQMVIAKEGANKVQIDQQAVEHSLGTSIAKYDLYNPVIKLKMHRNNRKADVTVHGMLSNRTNPKLIHTVLLQTIKENLKQDFDIDLNKLHVKLSPYTDKKSVVVV</sequence>
<keyword evidence="1" id="KW-0812">Transmembrane</keyword>
<keyword evidence="1" id="KW-1133">Transmembrane helix</keyword>
<evidence type="ECO:0000313" key="2">
    <source>
        <dbReference type="EMBL" id="MBB1070595.1"/>
    </source>
</evidence>
<dbReference type="AlphaFoldDB" id="A0A7W3TTG6"/>
<dbReference type="EMBL" id="JACIVC010000070">
    <property type="protein sequence ID" value="MBB1070595.1"/>
    <property type="molecule type" value="Genomic_DNA"/>
</dbReference>
<proteinExistence type="predicted"/>
<keyword evidence="1" id="KW-0472">Membrane</keyword>
<protein>
    <submittedName>
        <fullName evidence="2">Alkaline shock response membrane anchor protein AmaP</fullName>
    </submittedName>
</protein>
<evidence type="ECO:0000313" key="5">
    <source>
        <dbReference type="Proteomes" id="UP000547628"/>
    </source>
</evidence>
<reference evidence="4 5" key="1">
    <citation type="submission" date="2020-07" db="EMBL/GenBank/DDBJ databases">
        <title>Description of Limosilactobacillus balticus sp. nov., Limosilactobacillus agrestis sp. nov., Limosilactobacillus albertensis sp. nov., Limosilactobacillus rudii sp. nov., Limosilactobacillus fastidiosus sp. nov., five novel Limosilactobacillus species isolated from the vertebrate gastrointestinal tract, and proposal of 6 subspecies of Limosilactobacillus reuteri adapted to the gastrointestinal tract of specific vertebrate hosts.</title>
        <authorList>
            <person name="Li F."/>
            <person name="Cheng C."/>
            <person name="Zheng J."/>
            <person name="Quevedo R.M."/>
            <person name="Li J."/>
            <person name="Roos S."/>
            <person name="Gaenzle M.G."/>
            <person name="Walter J."/>
        </authorList>
    </citation>
    <scope>NUCLEOTIDE SEQUENCE [LARGE SCALE GENOMIC DNA]</scope>
    <source>
        <strain evidence="3 5">Lr3000</strain>
        <strain evidence="2 4">RRLNB_1_1</strain>
    </source>
</reference>
<feature type="transmembrane region" description="Helical" evidence="1">
    <location>
        <begin position="49"/>
        <end position="71"/>
    </location>
</feature>
<comment type="caution">
    <text evidence="2">The sequence shown here is derived from an EMBL/GenBank/DDBJ whole genome shotgun (WGS) entry which is preliminary data.</text>
</comment>
<dbReference type="Proteomes" id="UP000518316">
    <property type="component" value="Unassembled WGS sequence"/>
</dbReference>
<evidence type="ECO:0000256" key="1">
    <source>
        <dbReference type="SAM" id="Phobius"/>
    </source>
</evidence>
<evidence type="ECO:0000313" key="4">
    <source>
        <dbReference type="Proteomes" id="UP000518316"/>
    </source>
</evidence>
<organism evidence="2 4">
    <name type="scientific">Limosilactobacillus albertensis</name>
    <dbReference type="NCBI Taxonomy" id="2759752"/>
    <lineage>
        <taxon>Bacteria</taxon>
        <taxon>Bacillati</taxon>
        <taxon>Bacillota</taxon>
        <taxon>Bacilli</taxon>
        <taxon>Lactobacillales</taxon>
        <taxon>Lactobacillaceae</taxon>
        <taxon>Limosilactobacillus</taxon>
    </lineage>
</organism>
<dbReference type="Proteomes" id="UP000547628">
    <property type="component" value="Unassembled WGS sequence"/>
</dbReference>
<keyword evidence="4" id="KW-1185">Reference proteome</keyword>
<dbReference type="EMBL" id="JACIVD010000048">
    <property type="protein sequence ID" value="MBB1122813.1"/>
    <property type="molecule type" value="Genomic_DNA"/>
</dbReference>
<accession>A0A7W3TTG6</accession>
<dbReference type="NCBIfam" id="NF033218">
    <property type="entry name" value="anchor_AmaP"/>
    <property type="match status" value="1"/>
</dbReference>
<dbReference type="RefSeq" id="WP_153709687.1">
    <property type="nucleotide sequence ID" value="NZ_JACIVC010000070.1"/>
</dbReference>